<accession>A0A2D3WII9</accession>
<comment type="caution">
    <text evidence="3">The sequence shown here is derived from an EMBL/GenBank/DDBJ whole genome shotgun (WGS) entry which is preliminary data.</text>
</comment>
<dbReference type="InterPro" id="IPR006442">
    <property type="entry name" value="Antitoxin_Phd/YefM"/>
</dbReference>
<dbReference type="Gene3D" id="3.40.1620.10">
    <property type="entry name" value="YefM-like domain"/>
    <property type="match status" value="1"/>
</dbReference>
<evidence type="ECO:0000313" key="3">
    <source>
        <dbReference type="EMBL" id="DAB38557.1"/>
    </source>
</evidence>
<dbReference type="SUPFAM" id="SSF143120">
    <property type="entry name" value="YefM-like"/>
    <property type="match status" value="1"/>
</dbReference>
<dbReference type="InterPro" id="IPR036165">
    <property type="entry name" value="YefM-like_sf"/>
</dbReference>
<dbReference type="RefSeq" id="WP_294895739.1">
    <property type="nucleotide sequence ID" value="NZ_DLUI01000073.1"/>
</dbReference>
<dbReference type="NCBIfam" id="TIGR01552">
    <property type="entry name" value="phd_fam"/>
    <property type="match status" value="1"/>
</dbReference>
<protein>
    <recommendedName>
        <fullName evidence="2">Antitoxin</fullName>
    </recommendedName>
</protein>
<evidence type="ECO:0000313" key="4">
    <source>
        <dbReference type="Proteomes" id="UP000228859"/>
    </source>
</evidence>
<evidence type="ECO:0000256" key="2">
    <source>
        <dbReference type="RuleBase" id="RU362080"/>
    </source>
</evidence>
<proteinExistence type="inferred from homology"/>
<comment type="function">
    <text evidence="2">Antitoxin component of a type II toxin-antitoxin (TA) system.</text>
</comment>
<comment type="similarity">
    <text evidence="1 2">Belongs to the phD/YefM antitoxin family.</text>
</comment>
<name>A0A2D3WII9_9BACT</name>
<sequence>MQVVNYTEARNNFKSMLDQVCDDFEPMIITRKNGSAAVLISIEEYNSFKETAYLLSTPANATRLAESLKQSGRGEIETHELSL</sequence>
<evidence type="ECO:0000256" key="1">
    <source>
        <dbReference type="ARBA" id="ARBA00009981"/>
    </source>
</evidence>
<organism evidence="3 4">
    <name type="scientific">Sulfuricurvum kujiense</name>
    <dbReference type="NCBI Taxonomy" id="148813"/>
    <lineage>
        <taxon>Bacteria</taxon>
        <taxon>Pseudomonadati</taxon>
        <taxon>Campylobacterota</taxon>
        <taxon>Epsilonproteobacteria</taxon>
        <taxon>Campylobacterales</taxon>
        <taxon>Sulfurimonadaceae</taxon>
        <taxon>Sulfuricurvum</taxon>
    </lineage>
</organism>
<reference evidence="3 4" key="1">
    <citation type="journal article" date="2017" name="Front. Microbiol.">
        <title>Comparative Genomic Analysis of the Class Epsilonproteobacteria and Proposed Reclassification to Epsilonbacteraeota (phyl. nov.).</title>
        <authorList>
            <person name="Waite D.W."/>
            <person name="Vanwonterghem I."/>
            <person name="Rinke C."/>
            <person name="Parks D.H."/>
            <person name="Zhang Y."/>
            <person name="Takai K."/>
            <person name="Sievert S.M."/>
            <person name="Simon J."/>
            <person name="Campbell B.J."/>
            <person name="Hanson T.E."/>
            <person name="Woyke T."/>
            <person name="Klotz M.G."/>
            <person name="Hugenholtz P."/>
        </authorList>
    </citation>
    <scope>NUCLEOTIDE SEQUENCE [LARGE SCALE GENOMIC DNA]</scope>
    <source>
        <strain evidence="3">UBA12443</strain>
    </source>
</reference>
<dbReference type="Pfam" id="PF02604">
    <property type="entry name" value="PhdYeFM_antitox"/>
    <property type="match status" value="1"/>
</dbReference>
<dbReference type="PANTHER" id="PTHR33713">
    <property type="entry name" value="ANTITOXIN YAFN-RELATED"/>
    <property type="match status" value="1"/>
</dbReference>
<dbReference type="Proteomes" id="UP000228859">
    <property type="component" value="Unassembled WGS sequence"/>
</dbReference>
<dbReference type="Gene3D" id="6.10.250.330">
    <property type="match status" value="1"/>
</dbReference>
<dbReference type="AlphaFoldDB" id="A0A2D3WII9"/>
<dbReference type="InterPro" id="IPR051405">
    <property type="entry name" value="phD/YefM_antitoxin"/>
</dbReference>
<dbReference type="PANTHER" id="PTHR33713:SF6">
    <property type="entry name" value="ANTITOXIN YEFM"/>
    <property type="match status" value="1"/>
</dbReference>
<dbReference type="EMBL" id="DLUI01000073">
    <property type="protein sequence ID" value="DAB38557.1"/>
    <property type="molecule type" value="Genomic_DNA"/>
</dbReference>
<gene>
    <name evidence="3" type="ORF">CFH83_05230</name>
</gene>